<dbReference type="PROSITE" id="PS50125">
    <property type="entry name" value="GUANYLATE_CYCLASE_2"/>
    <property type="match status" value="1"/>
</dbReference>
<gene>
    <name evidence="2" type="ORF">WKW77_20300</name>
</gene>
<dbReference type="EMBL" id="JBBKZU010000009">
    <property type="protein sequence ID" value="MEJ8813439.1"/>
    <property type="molecule type" value="Genomic_DNA"/>
</dbReference>
<evidence type="ECO:0000313" key="3">
    <source>
        <dbReference type="Proteomes" id="UP001365846"/>
    </source>
</evidence>
<keyword evidence="3" id="KW-1185">Reference proteome</keyword>
<dbReference type="SUPFAM" id="SSF55073">
    <property type="entry name" value="Nucleotide cyclase"/>
    <property type="match status" value="1"/>
</dbReference>
<dbReference type="Pfam" id="PF00561">
    <property type="entry name" value="Abhydrolase_1"/>
    <property type="match status" value="1"/>
</dbReference>
<dbReference type="Pfam" id="PF00211">
    <property type="entry name" value="Guanylate_cyc"/>
    <property type="match status" value="1"/>
</dbReference>
<dbReference type="InterPro" id="IPR001054">
    <property type="entry name" value="A/G_cyclase"/>
</dbReference>
<evidence type="ECO:0000259" key="1">
    <source>
        <dbReference type="PROSITE" id="PS50125"/>
    </source>
</evidence>
<reference evidence="2 3" key="1">
    <citation type="submission" date="2024-03" db="EMBL/GenBank/DDBJ databases">
        <title>Novel species of the genus Variovorax.</title>
        <authorList>
            <person name="Liu Q."/>
            <person name="Xin Y.-H."/>
        </authorList>
    </citation>
    <scope>NUCLEOTIDE SEQUENCE [LARGE SCALE GENOMIC DNA]</scope>
    <source>
        <strain evidence="2 3">KACC 18899</strain>
    </source>
</reference>
<name>A0ABU8VKK7_9BURK</name>
<sequence length="452" mass="49182">MTAPETRYAKVGDDRVAYQVLGEGPRDLVFTTGWWASLDLEWEEPAIARFLRRLASFSRVIRFSARGSGLSDPRPQDGCDAVHHWTEDLLAVMHAAGSRTSTIVGVTDGGSMALQFAAAHPGRTSALVLLNTTARWVAAADYPAGFPAEALAGFSGFARKHFGTERFARTQNPSLAQDERALRWQSKLARAIGSPKTVAENFAIQSKRDVRPALSAVGVPTLVMTRRNCAWASVPQGRYIAEHVAGARFEALPGTDYLPYWETPDLILDHVEEFLTGTRRGGESDRALAAVLFTDIVESTQRAAQLGDAAWRTLLDRHEEILREQLGLFRGRLVDTAGDGVFATFDRPDRAIECAQALHTALASLELSIRAGIHFGDVELRSDGRVGGMTVHIGARVQALAKAGEVLVSRTVHDILVGSHFCFVGRGVHELKGVPGRWEVCAVSERAEPADP</sequence>
<dbReference type="Proteomes" id="UP001365846">
    <property type="component" value="Unassembled WGS sequence"/>
</dbReference>
<accession>A0ABU8VKK7</accession>
<feature type="domain" description="Guanylate cyclase" evidence="1">
    <location>
        <begin position="290"/>
        <end position="398"/>
    </location>
</feature>
<dbReference type="RefSeq" id="WP_340358685.1">
    <property type="nucleotide sequence ID" value="NZ_JBBKZU010000009.1"/>
</dbReference>
<dbReference type="Gene3D" id="3.40.50.1820">
    <property type="entry name" value="alpha/beta hydrolase"/>
    <property type="match status" value="1"/>
</dbReference>
<proteinExistence type="predicted"/>
<organism evidence="2 3">
    <name type="scientific">Variovorax ureilyticus</name>
    <dbReference type="NCBI Taxonomy" id="1836198"/>
    <lineage>
        <taxon>Bacteria</taxon>
        <taxon>Pseudomonadati</taxon>
        <taxon>Pseudomonadota</taxon>
        <taxon>Betaproteobacteria</taxon>
        <taxon>Burkholderiales</taxon>
        <taxon>Comamonadaceae</taxon>
        <taxon>Variovorax</taxon>
    </lineage>
</organism>
<dbReference type="PANTHER" id="PTHR43433">
    <property type="entry name" value="HYDROLASE, ALPHA/BETA FOLD FAMILY PROTEIN"/>
    <property type="match status" value="1"/>
</dbReference>
<comment type="caution">
    <text evidence="2">The sequence shown here is derived from an EMBL/GenBank/DDBJ whole genome shotgun (WGS) entry which is preliminary data.</text>
</comment>
<dbReference type="InterPro" id="IPR029058">
    <property type="entry name" value="AB_hydrolase_fold"/>
</dbReference>
<dbReference type="InterPro" id="IPR029787">
    <property type="entry name" value="Nucleotide_cyclase"/>
</dbReference>
<protein>
    <submittedName>
        <fullName evidence="2">Adenylate/guanylate cyclase domain-containing protein</fullName>
    </submittedName>
</protein>
<dbReference type="SUPFAM" id="SSF53474">
    <property type="entry name" value="alpha/beta-Hydrolases"/>
    <property type="match status" value="1"/>
</dbReference>
<evidence type="ECO:0000313" key="2">
    <source>
        <dbReference type="EMBL" id="MEJ8813439.1"/>
    </source>
</evidence>
<dbReference type="SMART" id="SM00044">
    <property type="entry name" value="CYCc"/>
    <property type="match status" value="1"/>
</dbReference>
<dbReference type="PANTHER" id="PTHR43433:SF8">
    <property type="entry name" value="BIFUNCTIONAL LIPASE_ADENYLATE CYCLASE LIPJ"/>
    <property type="match status" value="1"/>
</dbReference>
<dbReference type="InterPro" id="IPR000073">
    <property type="entry name" value="AB_hydrolase_1"/>
</dbReference>
<dbReference type="InterPro" id="IPR050471">
    <property type="entry name" value="AB_hydrolase"/>
</dbReference>
<dbReference type="CDD" id="cd07302">
    <property type="entry name" value="CHD"/>
    <property type="match status" value="1"/>
</dbReference>
<dbReference type="Gene3D" id="3.30.70.1230">
    <property type="entry name" value="Nucleotide cyclase"/>
    <property type="match status" value="1"/>
</dbReference>